<dbReference type="SUPFAM" id="SSF53623">
    <property type="entry name" value="MurD-like peptide ligases, catalytic domain"/>
    <property type="match status" value="1"/>
</dbReference>
<evidence type="ECO:0000256" key="4">
    <source>
        <dbReference type="ARBA" id="ARBA00022840"/>
    </source>
</evidence>
<sequence>MKSQRVHFLGIDGSGASAVASIAIADGFEVNGCGTTLHNEFTEYFDKSILISGEHKLKDVDILAVTPAIFSANPNHPDLLLAKKNGIKVMTWQEFMGEYLEKDKFVIAVCGTHGKSTTTAMVGRLLEDAGLDPTVELGAIVNRWGTNFRIGKGKYFVTEADEFNNNFLVSSPDITIVTTIEMDHPEFFKDLADYESSFFKFLIRTKQAIVANIADFGVAHVLKDVMKETSVTSVDYSKNQLNLDLIVPGKHNQQNASAVFQVGILLGIDPEIIRFSLENFTGVGRRFEMVGRYNGALVYSDFGHHPTEVSVTLEAAREKFPDKKITCIFQPHMYSRTRGLWKEFKTVLSNLPVDKTIVLDIYKARETPIKGVSSEKLVKEIAKKDVLYSTDENLVNLLKNTSQDDVLFFIGAGPVDEIARNLTRQTT</sequence>
<dbReference type="InterPro" id="IPR013221">
    <property type="entry name" value="Mur_ligase_cen"/>
</dbReference>
<evidence type="ECO:0000256" key="7">
    <source>
        <dbReference type="ARBA" id="ARBA00023306"/>
    </source>
</evidence>
<evidence type="ECO:0000256" key="3">
    <source>
        <dbReference type="ARBA" id="ARBA00022741"/>
    </source>
</evidence>
<keyword evidence="1" id="KW-0436">Ligase</keyword>
<proteinExistence type="predicted"/>
<accession>A0A1F5KI21</accession>
<protein>
    <recommendedName>
        <fullName evidence="14">UDP-N-acetylmuramate--L-alanine ligase</fullName>
    </recommendedName>
</protein>
<dbReference type="Pfam" id="PF02875">
    <property type="entry name" value="Mur_ligase_C"/>
    <property type="match status" value="1"/>
</dbReference>
<keyword evidence="5" id="KW-0133">Cell shape</keyword>
<dbReference type="Gene3D" id="3.40.1190.10">
    <property type="entry name" value="Mur-like, catalytic domain"/>
    <property type="match status" value="1"/>
</dbReference>
<dbReference type="GO" id="GO:0009252">
    <property type="term" value="P:peptidoglycan biosynthetic process"/>
    <property type="evidence" value="ECO:0007669"/>
    <property type="project" value="UniProtKB-KW"/>
</dbReference>
<dbReference type="InterPro" id="IPR004101">
    <property type="entry name" value="Mur_ligase_C"/>
</dbReference>
<evidence type="ECO:0000259" key="9">
    <source>
        <dbReference type="Pfam" id="PF01225"/>
    </source>
</evidence>
<dbReference type="GO" id="GO:0008360">
    <property type="term" value="P:regulation of cell shape"/>
    <property type="evidence" value="ECO:0007669"/>
    <property type="project" value="UniProtKB-KW"/>
</dbReference>
<evidence type="ECO:0000256" key="5">
    <source>
        <dbReference type="ARBA" id="ARBA00022960"/>
    </source>
</evidence>
<organism evidence="12 13">
    <name type="scientific">Candidatus Daviesbacteria bacterium RIFCSPHIGHO2_02_FULL_43_12</name>
    <dbReference type="NCBI Taxonomy" id="1797776"/>
    <lineage>
        <taxon>Bacteria</taxon>
        <taxon>Candidatus Daviesiibacteriota</taxon>
    </lineage>
</organism>
<feature type="domain" description="Mur ligase N-terminal catalytic" evidence="9">
    <location>
        <begin position="6"/>
        <end position="101"/>
    </location>
</feature>
<dbReference type="InterPro" id="IPR036615">
    <property type="entry name" value="Mur_ligase_C_dom_sf"/>
</dbReference>
<dbReference type="InterPro" id="IPR000713">
    <property type="entry name" value="Mur_ligase_N"/>
</dbReference>
<dbReference type="GO" id="GO:0071555">
    <property type="term" value="P:cell wall organization"/>
    <property type="evidence" value="ECO:0007669"/>
    <property type="project" value="UniProtKB-KW"/>
</dbReference>
<evidence type="ECO:0000256" key="2">
    <source>
        <dbReference type="ARBA" id="ARBA00022618"/>
    </source>
</evidence>
<evidence type="ECO:0000313" key="12">
    <source>
        <dbReference type="EMBL" id="OGE40455.1"/>
    </source>
</evidence>
<keyword evidence="4" id="KW-0067">ATP-binding</keyword>
<dbReference type="Gene3D" id="3.90.190.20">
    <property type="entry name" value="Mur ligase, C-terminal domain"/>
    <property type="match status" value="1"/>
</dbReference>
<dbReference type="SUPFAM" id="SSF51984">
    <property type="entry name" value="MurCD N-terminal domain"/>
    <property type="match status" value="1"/>
</dbReference>
<dbReference type="Gene3D" id="3.40.50.720">
    <property type="entry name" value="NAD(P)-binding Rossmann-like Domain"/>
    <property type="match status" value="1"/>
</dbReference>
<dbReference type="GO" id="GO:0016881">
    <property type="term" value="F:acid-amino acid ligase activity"/>
    <property type="evidence" value="ECO:0007669"/>
    <property type="project" value="InterPro"/>
</dbReference>
<dbReference type="GO" id="GO:0005524">
    <property type="term" value="F:ATP binding"/>
    <property type="evidence" value="ECO:0007669"/>
    <property type="project" value="UniProtKB-KW"/>
</dbReference>
<name>A0A1F5KI21_9BACT</name>
<evidence type="ECO:0000313" key="13">
    <source>
        <dbReference type="Proteomes" id="UP000177328"/>
    </source>
</evidence>
<dbReference type="EMBL" id="MFDD01000009">
    <property type="protein sequence ID" value="OGE40455.1"/>
    <property type="molecule type" value="Genomic_DNA"/>
</dbReference>
<gene>
    <name evidence="12" type="ORF">A3D25_00115</name>
</gene>
<keyword evidence="6" id="KW-0573">Peptidoglycan synthesis</keyword>
<keyword evidence="7" id="KW-0131">Cell cycle</keyword>
<dbReference type="InterPro" id="IPR036565">
    <property type="entry name" value="Mur-like_cat_sf"/>
</dbReference>
<evidence type="ECO:0000259" key="10">
    <source>
        <dbReference type="Pfam" id="PF02875"/>
    </source>
</evidence>
<dbReference type="Proteomes" id="UP000177328">
    <property type="component" value="Unassembled WGS sequence"/>
</dbReference>
<dbReference type="SUPFAM" id="SSF53244">
    <property type="entry name" value="MurD-like peptide ligases, peptide-binding domain"/>
    <property type="match status" value="1"/>
</dbReference>
<feature type="domain" description="Mur ligase central" evidence="11">
    <location>
        <begin position="109"/>
        <end position="242"/>
    </location>
</feature>
<dbReference type="Pfam" id="PF08245">
    <property type="entry name" value="Mur_ligase_M"/>
    <property type="match status" value="1"/>
</dbReference>
<dbReference type="PANTHER" id="PTHR43445">
    <property type="entry name" value="UDP-N-ACETYLMURAMATE--L-ALANINE LIGASE-RELATED"/>
    <property type="match status" value="1"/>
</dbReference>
<dbReference type="GO" id="GO:0051301">
    <property type="term" value="P:cell division"/>
    <property type="evidence" value="ECO:0007669"/>
    <property type="project" value="UniProtKB-KW"/>
</dbReference>
<comment type="caution">
    <text evidence="12">The sequence shown here is derived from an EMBL/GenBank/DDBJ whole genome shotgun (WGS) entry which is preliminary data.</text>
</comment>
<evidence type="ECO:0008006" key="14">
    <source>
        <dbReference type="Google" id="ProtNLM"/>
    </source>
</evidence>
<dbReference type="PANTHER" id="PTHR43445:SF3">
    <property type="entry name" value="UDP-N-ACETYLMURAMATE--L-ALANINE LIGASE"/>
    <property type="match status" value="1"/>
</dbReference>
<dbReference type="InterPro" id="IPR050061">
    <property type="entry name" value="MurCDEF_pg_biosynth"/>
</dbReference>
<keyword evidence="2" id="KW-0132">Cell division</keyword>
<evidence type="ECO:0000256" key="1">
    <source>
        <dbReference type="ARBA" id="ARBA00022598"/>
    </source>
</evidence>
<reference evidence="12 13" key="1">
    <citation type="journal article" date="2016" name="Nat. Commun.">
        <title>Thousands of microbial genomes shed light on interconnected biogeochemical processes in an aquifer system.</title>
        <authorList>
            <person name="Anantharaman K."/>
            <person name="Brown C.T."/>
            <person name="Hug L.A."/>
            <person name="Sharon I."/>
            <person name="Castelle C.J."/>
            <person name="Probst A.J."/>
            <person name="Thomas B.C."/>
            <person name="Singh A."/>
            <person name="Wilkins M.J."/>
            <person name="Karaoz U."/>
            <person name="Brodie E.L."/>
            <person name="Williams K.H."/>
            <person name="Hubbard S.S."/>
            <person name="Banfield J.F."/>
        </authorList>
    </citation>
    <scope>NUCLEOTIDE SEQUENCE [LARGE SCALE GENOMIC DNA]</scope>
</reference>
<keyword evidence="3" id="KW-0547">Nucleotide-binding</keyword>
<evidence type="ECO:0000259" key="11">
    <source>
        <dbReference type="Pfam" id="PF08245"/>
    </source>
</evidence>
<keyword evidence="8" id="KW-0961">Cell wall biogenesis/degradation</keyword>
<dbReference type="Pfam" id="PF01225">
    <property type="entry name" value="Mur_ligase"/>
    <property type="match status" value="1"/>
</dbReference>
<evidence type="ECO:0000256" key="8">
    <source>
        <dbReference type="ARBA" id="ARBA00023316"/>
    </source>
</evidence>
<evidence type="ECO:0000256" key="6">
    <source>
        <dbReference type="ARBA" id="ARBA00022984"/>
    </source>
</evidence>
<feature type="domain" description="Mur ligase C-terminal" evidence="10">
    <location>
        <begin position="285"/>
        <end position="413"/>
    </location>
</feature>
<dbReference type="AlphaFoldDB" id="A0A1F5KI21"/>